<dbReference type="InterPro" id="IPR010982">
    <property type="entry name" value="Lambda_DNA-bd_dom_sf"/>
</dbReference>
<feature type="domain" description="HTH cro/C1-type" evidence="2">
    <location>
        <begin position="16"/>
        <end position="70"/>
    </location>
</feature>
<name>A0A345YSU4_9MICO</name>
<dbReference type="Gene3D" id="1.10.260.40">
    <property type="entry name" value="lambda repressor-like DNA-binding domains"/>
    <property type="match status" value="1"/>
</dbReference>
<reference evidence="4 6" key="2">
    <citation type="submission" date="2018-08" db="EMBL/GenBank/DDBJ databases">
        <title>Brachybacterium saurashtrense DSM 23186.</title>
        <authorList>
            <person name="Li Y."/>
        </authorList>
    </citation>
    <scope>NUCLEOTIDE SEQUENCE [LARGE SCALE GENOMIC DNA]</scope>
    <source>
        <strain evidence="4 6">DSM 23186</strain>
    </source>
</reference>
<evidence type="ECO:0000259" key="2">
    <source>
        <dbReference type="PROSITE" id="PS50943"/>
    </source>
</evidence>
<accession>A0A345YSU4</accession>
<dbReference type="Pfam" id="PF01381">
    <property type="entry name" value="HTH_3"/>
    <property type="match status" value="1"/>
</dbReference>
<dbReference type="Proteomes" id="UP000254236">
    <property type="component" value="Chromosome"/>
</dbReference>
<evidence type="ECO:0000313" key="6">
    <source>
        <dbReference type="Proteomes" id="UP000282185"/>
    </source>
</evidence>
<dbReference type="InterPro" id="IPR014710">
    <property type="entry name" value="RmlC-like_jellyroll"/>
</dbReference>
<dbReference type="CDD" id="cd00093">
    <property type="entry name" value="HTH_XRE"/>
    <property type="match status" value="1"/>
</dbReference>
<evidence type="ECO:0000313" key="3">
    <source>
        <dbReference type="EMBL" id="AXK46996.1"/>
    </source>
</evidence>
<dbReference type="Gene3D" id="2.60.120.10">
    <property type="entry name" value="Jelly Rolls"/>
    <property type="match status" value="1"/>
</dbReference>
<dbReference type="RefSeq" id="WP_115414743.1">
    <property type="nucleotide sequence ID" value="NZ_CP031356.1"/>
</dbReference>
<dbReference type="SMART" id="SM00530">
    <property type="entry name" value="HTH_XRE"/>
    <property type="match status" value="1"/>
</dbReference>
<dbReference type="GO" id="GO:0003700">
    <property type="term" value="F:DNA-binding transcription factor activity"/>
    <property type="evidence" value="ECO:0007669"/>
    <property type="project" value="TreeGrafter"/>
</dbReference>
<dbReference type="Pfam" id="PF07883">
    <property type="entry name" value="Cupin_2"/>
    <property type="match status" value="1"/>
</dbReference>
<dbReference type="SUPFAM" id="SSF51182">
    <property type="entry name" value="RmlC-like cupins"/>
    <property type="match status" value="1"/>
</dbReference>
<organism evidence="4 6">
    <name type="scientific">Brachybacterium saurashtrense</name>
    <dbReference type="NCBI Taxonomy" id="556288"/>
    <lineage>
        <taxon>Bacteria</taxon>
        <taxon>Bacillati</taxon>
        <taxon>Actinomycetota</taxon>
        <taxon>Actinomycetes</taxon>
        <taxon>Micrococcales</taxon>
        <taxon>Dermabacteraceae</taxon>
        <taxon>Brachybacterium</taxon>
    </lineage>
</organism>
<dbReference type="InterPro" id="IPR001387">
    <property type="entry name" value="Cro/C1-type_HTH"/>
</dbReference>
<reference evidence="3 5" key="1">
    <citation type="submission" date="2018-07" db="EMBL/GenBank/DDBJ databases">
        <title>Brachybacterium saurashtrense DSM 23186 genome sequence.</title>
        <authorList>
            <person name="Guo L."/>
        </authorList>
    </citation>
    <scope>NUCLEOTIDE SEQUENCE [LARGE SCALE GENOMIC DNA]</scope>
    <source>
        <strain evidence="3 5">DSM 23186</strain>
    </source>
</reference>
<dbReference type="InterPro" id="IPR050807">
    <property type="entry name" value="TransReg_Diox_bact_type"/>
</dbReference>
<dbReference type="EMBL" id="CP031356">
    <property type="protein sequence ID" value="AXK46996.1"/>
    <property type="molecule type" value="Genomic_DNA"/>
</dbReference>
<dbReference type="PROSITE" id="PS50943">
    <property type="entry name" value="HTH_CROC1"/>
    <property type="match status" value="1"/>
</dbReference>
<sequence>MTQHIGEVEGLVRQRLRALRLAQGLSLAELAARAHLSQSTLSRIENGGRRLALDQLVTLARALDTGLDELVESPEERVVSNPERDHSLEALRWRARHSPDSVIIRRRVTAPPPEPARMRAHPGHEWLVVLSGTLTLLLGDRRHLVQENQSAEFDTLMPHAFGAESGPADVLMIVDRAARRGHQGDADT</sequence>
<dbReference type="Proteomes" id="UP000282185">
    <property type="component" value="Unassembled WGS sequence"/>
</dbReference>
<dbReference type="InterPro" id="IPR013096">
    <property type="entry name" value="Cupin_2"/>
</dbReference>
<dbReference type="KEGG" id="bsau:DWV08_16125"/>
<evidence type="ECO:0000313" key="4">
    <source>
        <dbReference type="EMBL" id="RRR22711.1"/>
    </source>
</evidence>
<evidence type="ECO:0000313" key="5">
    <source>
        <dbReference type="Proteomes" id="UP000254236"/>
    </source>
</evidence>
<dbReference type="PANTHER" id="PTHR46797">
    <property type="entry name" value="HTH-TYPE TRANSCRIPTIONAL REGULATOR"/>
    <property type="match status" value="1"/>
</dbReference>
<keyword evidence="1" id="KW-0238">DNA-binding</keyword>
<dbReference type="SUPFAM" id="SSF47413">
    <property type="entry name" value="lambda repressor-like DNA-binding domains"/>
    <property type="match status" value="1"/>
</dbReference>
<keyword evidence="5" id="KW-1185">Reference proteome</keyword>
<evidence type="ECO:0000256" key="1">
    <source>
        <dbReference type="ARBA" id="ARBA00023125"/>
    </source>
</evidence>
<gene>
    <name evidence="3" type="ORF">DWV08_16125</name>
    <name evidence="4" type="ORF">DXU92_10745</name>
</gene>
<dbReference type="PANTHER" id="PTHR46797:SF1">
    <property type="entry name" value="METHYLPHOSPHONATE SYNTHASE"/>
    <property type="match status" value="1"/>
</dbReference>
<proteinExistence type="predicted"/>
<dbReference type="GO" id="GO:0005829">
    <property type="term" value="C:cytosol"/>
    <property type="evidence" value="ECO:0007669"/>
    <property type="project" value="TreeGrafter"/>
</dbReference>
<dbReference type="AlphaFoldDB" id="A0A345YSU4"/>
<dbReference type="GO" id="GO:0003677">
    <property type="term" value="F:DNA binding"/>
    <property type="evidence" value="ECO:0007669"/>
    <property type="project" value="UniProtKB-KW"/>
</dbReference>
<protein>
    <submittedName>
        <fullName evidence="4">XRE family transcriptional regulator</fullName>
    </submittedName>
</protein>
<dbReference type="EMBL" id="QSWH01000004">
    <property type="protein sequence ID" value="RRR22711.1"/>
    <property type="molecule type" value="Genomic_DNA"/>
</dbReference>
<dbReference type="OrthoDB" id="513181at2"/>
<dbReference type="InterPro" id="IPR011051">
    <property type="entry name" value="RmlC_Cupin_sf"/>
</dbReference>